<keyword evidence="1" id="KW-1133">Transmembrane helix</keyword>
<dbReference type="PANTHER" id="PTHR37935:SF1">
    <property type="entry name" value="CHROMOSOME UNDETERMINED SCAFFOLD_14, WHOLE GENOME SHOTGUN SEQUENCE"/>
    <property type="match status" value="1"/>
</dbReference>
<organism evidence="2">
    <name type="scientific">Octactis speculum</name>
    <dbReference type="NCBI Taxonomy" id="3111310"/>
    <lineage>
        <taxon>Eukaryota</taxon>
        <taxon>Sar</taxon>
        <taxon>Stramenopiles</taxon>
        <taxon>Ochrophyta</taxon>
        <taxon>Dictyochophyceae</taxon>
        <taxon>Dictyochales</taxon>
        <taxon>Dictyochaceae</taxon>
        <taxon>Octactis</taxon>
    </lineage>
</organism>
<dbReference type="AlphaFoldDB" id="A0A7S2GHN5"/>
<evidence type="ECO:0000313" key="2">
    <source>
        <dbReference type="EMBL" id="CAD9453798.1"/>
    </source>
</evidence>
<protein>
    <submittedName>
        <fullName evidence="2">Uncharacterized protein</fullName>
    </submittedName>
</protein>
<dbReference type="InterPro" id="IPR016024">
    <property type="entry name" value="ARM-type_fold"/>
</dbReference>
<dbReference type="SUPFAM" id="SSF48371">
    <property type="entry name" value="ARM repeat"/>
    <property type="match status" value="1"/>
</dbReference>
<name>A0A7S2GHN5_9STRA</name>
<proteinExistence type="predicted"/>
<evidence type="ECO:0000256" key="1">
    <source>
        <dbReference type="SAM" id="Phobius"/>
    </source>
</evidence>
<feature type="transmembrane region" description="Helical" evidence="1">
    <location>
        <begin position="114"/>
        <end position="131"/>
    </location>
</feature>
<dbReference type="PANTHER" id="PTHR37935">
    <property type="entry name" value="CHROMOSOME UNDETERMINED SCAFFOLD_14, WHOLE GENOME SHOTGUN SEQUENCE"/>
    <property type="match status" value="1"/>
</dbReference>
<sequence>MQPTRLGLRRIYHNGKRVDVCSEQFYKPPCALSFQLGQRSRPYMIRRLGYTNMSRERSLEVQTCAARKFSTEPPRSQTTDLYLKYSKLMTWRSIQRGTSEAIDELLKVQNRARLLAAIVLLTAMGTTYVMFSDTILSFFGRETAEVARQVLKNEGLQDQTLELANAAVQSVLRDPEVRARALAFLRETASSEETRRAMVRLSVQVLKDPLVLEDAAALGKEVWLNLIRDPDTMDELVSVLKQALLHAQTQTAVIELIGRLCQDETVQGSVQALFHRLFLEADIQEALNEMMINSSHAVLDDASIARESRRFVSEVVSDAEVQRTGGQALWQSVVYSVEPTTRKVLGFALFVLLAQYTLTTQ</sequence>
<keyword evidence="1" id="KW-0812">Transmembrane</keyword>
<gene>
    <name evidence="2" type="ORF">DSPE1174_LOCUS22174</name>
</gene>
<accession>A0A7S2GHN5</accession>
<keyword evidence="1" id="KW-0472">Membrane</keyword>
<dbReference type="EMBL" id="HBGS01042983">
    <property type="protein sequence ID" value="CAD9453798.1"/>
    <property type="molecule type" value="Transcribed_RNA"/>
</dbReference>
<reference evidence="2" key="1">
    <citation type="submission" date="2021-01" db="EMBL/GenBank/DDBJ databases">
        <authorList>
            <person name="Corre E."/>
            <person name="Pelletier E."/>
            <person name="Niang G."/>
            <person name="Scheremetjew M."/>
            <person name="Finn R."/>
            <person name="Kale V."/>
            <person name="Holt S."/>
            <person name="Cochrane G."/>
            <person name="Meng A."/>
            <person name="Brown T."/>
            <person name="Cohen L."/>
        </authorList>
    </citation>
    <scope>NUCLEOTIDE SEQUENCE</scope>
    <source>
        <strain evidence="2">CCMP1381</strain>
    </source>
</reference>